<keyword evidence="14" id="KW-0472">Membrane</keyword>
<dbReference type="PROSITE" id="PS51720">
    <property type="entry name" value="G_AIG1"/>
    <property type="match status" value="1"/>
</dbReference>
<keyword evidence="13" id="KW-0342">GTP-binding</keyword>
<evidence type="ECO:0000256" key="5">
    <source>
        <dbReference type="ARBA" id="ARBA00022692"/>
    </source>
</evidence>
<evidence type="ECO:0000256" key="12">
    <source>
        <dbReference type="ARBA" id="ARBA00022989"/>
    </source>
</evidence>
<keyword evidence="6" id="KW-0479">Metal-binding</keyword>
<feature type="region of interest" description="Disordered" evidence="17">
    <location>
        <begin position="33"/>
        <end position="81"/>
    </location>
</feature>
<evidence type="ECO:0000256" key="4">
    <source>
        <dbReference type="ARBA" id="ARBA00022640"/>
    </source>
</evidence>
<keyword evidence="8" id="KW-0378">Hydrolase</keyword>
<keyword evidence="5" id="KW-0812">Transmembrane</keyword>
<comment type="subcellular location">
    <subcellularLocation>
        <location evidence="15">Plastid</location>
        <location evidence="15">Chloroplast outer membrane</location>
        <topology evidence="15">Single-pass membrane protein</topology>
    </subcellularLocation>
</comment>
<organism evidence="19 20">
    <name type="scientific">Trifolium subterraneum</name>
    <name type="common">Subterranean clover</name>
    <dbReference type="NCBI Taxonomy" id="3900"/>
    <lineage>
        <taxon>Eukaryota</taxon>
        <taxon>Viridiplantae</taxon>
        <taxon>Streptophyta</taxon>
        <taxon>Embryophyta</taxon>
        <taxon>Tracheophyta</taxon>
        <taxon>Spermatophyta</taxon>
        <taxon>Magnoliopsida</taxon>
        <taxon>eudicotyledons</taxon>
        <taxon>Gunneridae</taxon>
        <taxon>Pentapetalae</taxon>
        <taxon>rosids</taxon>
        <taxon>fabids</taxon>
        <taxon>Fabales</taxon>
        <taxon>Fabaceae</taxon>
        <taxon>Papilionoideae</taxon>
        <taxon>50 kb inversion clade</taxon>
        <taxon>NPAAA clade</taxon>
        <taxon>Hologalegina</taxon>
        <taxon>IRL clade</taxon>
        <taxon>Trifolieae</taxon>
        <taxon>Trifolium</taxon>
    </lineage>
</organism>
<keyword evidence="9" id="KW-1002">Plastid outer membrane</keyword>
<keyword evidence="20" id="KW-1185">Reference proteome</keyword>
<feature type="compositionally biased region" description="Low complexity" evidence="17">
    <location>
        <begin position="48"/>
        <end position="57"/>
    </location>
</feature>
<evidence type="ECO:0000256" key="13">
    <source>
        <dbReference type="ARBA" id="ARBA00023134"/>
    </source>
</evidence>
<evidence type="ECO:0000256" key="14">
    <source>
        <dbReference type="ARBA" id="ARBA00023136"/>
    </source>
</evidence>
<protein>
    <recommendedName>
        <fullName evidence="18">AIG1-type G domain-containing protein</fullName>
    </recommendedName>
</protein>
<keyword evidence="3" id="KW-0150">Chloroplast</keyword>
<feature type="compositionally biased region" description="Basic and acidic residues" evidence="17">
    <location>
        <begin position="58"/>
        <end position="67"/>
    </location>
</feature>
<name>A0A2Z6M1E6_TRISU</name>
<keyword evidence="10" id="KW-0460">Magnesium</keyword>
<gene>
    <name evidence="19" type="ORF">TSUD_197880</name>
</gene>
<keyword evidence="7" id="KW-0547">Nucleotide-binding</keyword>
<evidence type="ECO:0000256" key="16">
    <source>
        <dbReference type="ARBA" id="ARBA00023775"/>
    </source>
</evidence>
<evidence type="ECO:0000256" key="10">
    <source>
        <dbReference type="ARBA" id="ARBA00022842"/>
    </source>
</evidence>
<evidence type="ECO:0000256" key="3">
    <source>
        <dbReference type="ARBA" id="ARBA00022528"/>
    </source>
</evidence>
<feature type="compositionally biased region" description="Acidic residues" evidence="17">
    <location>
        <begin position="71"/>
        <end position="81"/>
    </location>
</feature>
<dbReference type="InterPro" id="IPR027417">
    <property type="entry name" value="P-loop_NTPase"/>
</dbReference>
<dbReference type="GO" id="GO:0045036">
    <property type="term" value="P:protein targeting to chloroplast"/>
    <property type="evidence" value="ECO:0007669"/>
    <property type="project" value="TreeGrafter"/>
</dbReference>
<dbReference type="Proteomes" id="UP000242715">
    <property type="component" value="Unassembled WGS sequence"/>
</dbReference>
<evidence type="ECO:0000313" key="20">
    <source>
        <dbReference type="Proteomes" id="UP000242715"/>
    </source>
</evidence>
<sequence length="901" mass="99286">MASNSKAFVFASPIVTTGEFPQQINLSGSIPIRAPLTVDDSDSDFDLSTDTTLSETASHSDLEHEPHYTSQEEEEDDDDEQCFELDDELSPLVQVPLRVTPFAHLSNYDDDEEDEEDGDDDDNDDDGEILSGERVPEKTFSEDRGFDVSIEAENGMLNGDDGFDPETVVDGLSTATPADDSNVMSRCSPDSLENEQFRKVTVALNEFENDDMKLYDLDRNDEIRVLIELIESNVVMESKLEIDDTVITDMVEETSNAGSDILESNVEGFVMLEKNTSADYLEEQNPETGESLTDVFAENIECSLEPCQENIECSSTITQSTVANGSHGAVASHQESESENMVSITKSVVDLKDTLHDSSVCLEPNGDASEGNEIQGVEYSELSDPAHFQECTYLENSLSETVVSVIHEDELSCDHHSYENVETFNLGDAVNIEATVGLNIVRQESKGDGLALDEDVEKLMSVRLEQFREQISALSILLGSKGSGKNSNEERTFISPHGRRNLPKNDGRSQLIYFDSDGESDCNSVTVTFADQSNVLFLKGPASFSSLSGDDAQAGFQHNISETEKEKIHNIQTICVKFLRLIQRVNFSLEDSLVSKVLCRLVADIGRRSNQEFVISSAKILAKKLEEDSEDDLDFSLNILVLGKSGVGKSATINSIFGDTVVATDAFEPATTSIKEVSGTIDGIKIRILDTPGLRSPMKEQAFNRKILSSVKSYMKKFPLDVILYVDRVDIQTTDLDDLPILRSITSALGPSIWQHTILTLTHAASTSLDGPSGSPLSYEVFVAQKSYLVQQSIIKAVGDKCQLSSSFVCPVSLVENHPLYGKNIYGDSVLPNGLRWRSQLLALCFTLKSLSQVSSVSIPCTMFDHWKQFFLQDDSQPLCHLCSCLLQSPAHHLKFSANWN</sequence>
<evidence type="ECO:0000256" key="2">
    <source>
        <dbReference type="ARBA" id="ARBA00022448"/>
    </source>
</evidence>
<dbReference type="GO" id="GO:0009707">
    <property type="term" value="C:chloroplast outer membrane"/>
    <property type="evidence" value="ECO:0007669"/>
    <property type="project" value="UniProtKB-SubCell"/>
</dbReference>
<dbReference type="PANTHER" id="PTHR10903:SF124">
    <property type="entry name" value="50S RIBOSOME-BINDING GTPASE"/>
    <property type="match status" value="1"/>
</dbReference>
<evidence type="ECO:0000256" key="8">
    <source>
        <dbReference type="ARBA" id="ARBA00022801"/>
    </source>
</evidence>
<comment type="similarity">
    <text evidence="16">Belongs to the TRAFAC class TrmE-Era-EngA-EngB-Septin-like GTPase superfamily. AIG1/Toc34/Toc159-like paraseptin GTPase family. TOC159 subfamily.</text>
</comment>
<evidence type="ECO:0000256" key="15">
    <source>
        <dbReference type="ARBA" id="ARBA00023766"/>
    </source>
</evidence>
<feature type="domain" description="AIG1-type G" evidence="18">
    <location>
        <begin position="634"/>
        <end position="875"/>
    </location>
</feature>
<evidence type="ECO:0000256" key="17">
    <source>
        <dbReference type="SAM" id="MobiDB-lite"/>
    </source>
</evidence>
<dbReference type="SUPFAM" id="SSF52540">
    <property type="entry name" value="P-loop containing nucleoside triphosphate hydrolases"/>
    <property type="match status" value="1"/>
</dbReference>
<dbReference type="EMBL" id="DF973113">
    <property type="protein sequence ID" value="GAU11164.1"/>
    <property type="molecule type" value="Genomic_DNA"/>
</dbReference>
<reference evidence="20" key="1">
    <citation type="journal article" date="2017" name="Front. Plant Sci.">
        <title>Climate Clever Clovers: New Paradigm to Reduce the Environmental Footprint of Ruminants by Breeding Low Methanogenic Forages Utilizing Haplotype Variation.</title>
        <authorList>
            <person name="Kaur P."/>
            <person name="Appels R."/>
            <person name="Bayer P.E."/>
            <person name="Keeble-Gagnere G."/>
            <person name="Wang J."/>
            <person name="Hirakawa H."/>
            <person name="Shirasawa K."/>
            <person name="Vercoe P."/>
            <person name="Stefanova K."/>
            <person name="Durmic Z."/>
            <person name="Nichols P."/>
            <person name="Revell C."/>
            <person name="Isobe S.N."/>
            <person name="Edwards D."/>
            <person name="Erskine W."/>
        </authorList>
    </citation>
    <scope>NUCLEOTIDE SEQUENCE [LARGE SCALE GENOMIC DNA]</scope>
    <source>
        <strain evidence="20">cv. Daliak</strain>
    </source>
</reference>
<comment type="cofactor">
    <cofactor evidence="1">
        <name>Mg(2+)</name>
        <dbReference type="ChEBI" id="CHEBI:18420"/>
    </cofactor>
</comment>
<dbReference type="Pfam" id="PF04548">
    <property type="entry name" value="AIG1"/>
    <property type="match status" value="1"/>
</dbReference>
<keyword evidence="4" id="KW-0934">Plastid</keyword>
<evidence type="ECO:0000256" key="6">
    <source>
        <dbReference type="ARBA" id="ARBA00022723"/>
    </source>
</evidence>
<proteinExistence type="inferred from homology"/>
<evidence type="ECO:0000256" key="11">
    <source>
        <dbReference type="ARBA" id="ARBA00022927"/>
    </source>
</evidence>
<dbReference type="GO" id="GO:0015031">
    <property type="term" value="P:protein transport"/>
    <property type="evidence" value="ECO:0007669"/>
    <property type="project" value="UniProtKB-KW"/>
</dbReference>
<evidence type="ECO:0000256" key="7">
    <source>
        <dbReference type="ARBA" id="ARBA00022741"/>
    </source>
</evidence>
<evidence type="ECO:0000256" key="1">
    <source>
        <dbReference type="ARBA" id="ARBA00001946"/>
    </source>
</evidence>
<dbReference type="InterPro" id="IPR045058">
    <property type="entry name" value="GIMA/IAN/Toc"/>
</dbReference>
<dbReference type="AlphaFoldDB" id="A0A2Z6M1E6"/>
<dbReference type="GO" id="GO:0016787">
    <property type="term" value="F:hydrolase activity"/>
    <property type="evidence" value="ECO:0007669"/>
    <property type="project" value="UniProtKB-KW"/>
</dbReference>
<dbReference type="FunFam" id="3.40.50.300:FF:000413">
    <property type="entry name" value="Translocase of chloroplast 120, chloroplastic"/>
    <property type="match status" value="1"/>
</dbReference>
<dbReference type="GO" id="GO:0046872">
    <property type="term" value="F:metal ion binding"/>
    <property type="evidence" value="ECO:0007669"/>
    <property type="project" value="UniProtKB-KW"/>
</dbReference>
<dbReference type="PANTHER" id="PTHR10903">
    <property type="entry name" value="GTPASE, IMAP FAMILY MEMBER-RELATED"/>
    <property type="match status" value="1"/>
</dbReference>
<accession>A0A2Z6M1E6</accession>
<keyword evidence="2" id="KW-0813">Transport</keyword>
<evidence type="ECO:0000256" key="9">
    <source>
        <dbReference type="ARBA" id="ARBA00022805"/>
    </source>
</evidence>
<evidence type="ECO:0000313" key="19">
    <source>
        <dbReference type="EMBL" id="GAU11164.1"/>
    </source>
</evidence>
<dbReference type="Gene3D" id="3.40.50.300">
    <property type="entry name" value="P-loop containing nucleotide triphosphate hydrolases"/>
    <property type="match status" value="1"/>
</dbReference>
<dbReference type="GO" id="GO:0005525">
    <property type="term" value="F:GTP binding"/>
    <property type="evidence" value="ECO:0007669"/>
    <property type="project" value="UniProtKB-KW"/>
</dbReference>
<dbReference type="OrthoDB" id="8954335at2759"/>
<evidence type="ECO:0000259" key="18">
    <source>
        <dbReference type="PROSITE" id="PS51720"/>
    </source>
</evidence>
<feature type="compositionally biased region" description="Acidic residues" evidence="17">
    <location>
        <begin position="108"/>
        <end position="128"/>
    </location>
</feature>
<dbReference type="InterPro" id="IPR006703">
    <property type="entry name" value="G_AIG1"/>
</dbReference>
<keyword evidence="12" id="KW-1133">Transmembrane helix</keyword>
<keyword evidence="11" id="KW-0653">Protein transport</keyword>
<feature type="region of interest" description="Disordered" evidence="17">
    <location>
        <begin position="105"/>
        <end position="140"/>
    </location>
</feature>